<evidence type="ECO:0000313" key="1">
    <source>
        <dbReference type="EMBL" id="PKI35340.1"/>
    </source>
</evidence>
<keyword evidence="2" id="KW-1185">Reference proteome</keyword>
<reference evidence="1 2" key="1">
    <citation type="submission" date="2017-11" db="EMBL/GenBank/DDBJ databases">
        <title>De-novo sequencing of pomegranate (Punica granatum L.) genome.</title>
        <authorList>
            <person name="Akparov Z."/>
            <person name="Amiraslanov A."/>
            <person name="Hajiyeva S."/>
            <person name="Abbasov M."/>
            <person name="Kaur K."/>
            <person name="Hamwieh A."/>
            <person name="Solovyev V."/>
            <person name="Salamov A."/>
            <person name="Braich B."/>
            <person name="Kosarev P."/>
            <person name="Mahmoud A."/>
            <person name="Hajiyev E."/>
            <person name="Babayeva S."/>
            <person name="Izzatullayeva V."/>
            <person name="Mammadov A."/>
            <person name="Mammadov A."/>
            <person name="Sharifova S."/>
            <person name="Ojaghi J."/>
            <person name="Eynullazada K."/>
            <person name="Bayramov B."/>
            <person name="Abdulazimova A."/>
            <person name="Shahmuradov I."/>
        </authorList>
    </citation>
    <scope>NUCLEOTIDE SEQUENCE [LARGE SCALE GENOMIC DNA]</scope>
    <source>
        <strain evidence="2">cv. AG2017</strain>
        <tissue evidence="1">Leaf</tissue>
    </source>
</reference>
<name>A0A2I0HUZ8_PUNGR</name>
<dbReference type="AlphaFoldDB" id="A0A2I0HUZ8"/>
<proteinExistence type="predicted"/>
<gene>
    <name evidence="1" type="ORF">CRG98_044254</name>
</gene>
<organism evidence="1 2">
    <name type="scientific">Punica granatum</name>
    <name type="common">Pomegranate</name>
    <dbReference type="NCBI Taxonomy" id="22663"/>
    <lineage>
        <taxon>Eukaryota</taxon>
        <taxon>Viridiplantae</taxon>
        <taxon>Streptophyta</taxon>
        <taxon>Embryophyta</taxon>
        <taxon>Tracheophyta</taxon>
        <taxon>Spermatophyta</taxon>
        <taxon>Magnoliopsida</taxon>
        <taxon>eudicotyledons</taxon>
        <taxon>Gunneridae</taxon>
        <taxon>Pentapetalae</taxon>
        <taxon>rosids</taxon>
        <taxon>malvids</taxon>
        <taxon>Myrtales</taxon>
        <taxon>Lythraceae</taxon>
        <taxon>Punica</taxon>
    </lineage>
</organism>
<accession>A0A2I0HUZ8</accession>
<evidence type="ECO:0000313" key="2">
    <source>
        <dbReference type="Proteomes" id="UP000233551"/>
    </source>
</evidence>
<comment type="caution">
    <text evidence="1">The sequence shown here is derived from an EMBL/GenBank/DDBJ whole genome shotgun (WGS) entry which is preliminary data.</text>
</comment>
<sequence>MGRICATPDGPEFKPRLIIKPNVRSVPKCTLDFVDGNLAKGIGILLAGNSPESTGQSHCQLSVRIPIGDSAVSLSPHPQTDTCPSLFSIPRLQAHSHRGSYIKNPPRLVASVFKIFGPFRPPPPFFSSSLSHSSNVTSSHSDAF</sequence>
<dbReference type="EMBL" id="PGOL01005385">
    <property type="protein sequence ID" value="PKI35340.1"/>
    <property type="molecule type" value="Genomic_DNA"/>
</dbReference>
<dbReference type="Proteomes" id="UP000233551">
    <property type="component" value="Unassembled WGS sequence"/>
</dbReference>
<protein>
    <submittedName>
        <fullName evidence="1">Uncharacterized protein</fullName>
    </submittedName>
</protein>